<dbReference type="InterPro" id="IPR055179">
    <property type="entry name" value="Tex-like_central_region"/>
</dbReference>
<dbReference type="SUPFAM" id="SSF50249">
    <property type="entry name" value="Nucleic acid-binding proteins"/>
    <property type="match status" value="1"/>
</dbReference>
<dbReference type="InterPro" id="IPR012340">
    <property type="entry name" value="NA-bd_OB-fold"/>
</dbReference>
<dbReference type="SMART" id="SM00316">
    <property type="entry name" value="S1"/>
    <property type="match status" value="1"/>
</dbReference>
<dbReference type="EMBL" id="JBHUHY010000003">
    <property type="protein sequence ID" value="MFD2186247.1"/>
    <property type="molecule type" value="Genomic_DNA"/>
</dbReference>
<dbReference type="Pfam" id="PF16921">
    <property type="entry name" value="Tex_YqgF"/>
    <property type="match status" value="1"/>
</dbReference>
<dbReference type="SUPFAM" id="SSF47781">
    <property type="entry name" value="RuvA domain 2-like"/>
    <property type="match status" value="2"/>
</dbReference>
<dbReference type="InterPro" id="IPR032639">
    <property type="entry name" value="Tex_YqgF"/>
</dbReference>
<dbReference type="Gene3D" id="1.10.150.310">
    <property type="entry name" value="Tex RuvX-like domain-like"/>
    <property type="match status" value="1"/>
</dbReference>
<dbReference type="SMART" id="SM00732">
    <property type="entry name" value="YqgFc"/>
    <property type="match status" value="1"/>
</dbReference>
<dbReference type="Pfam" id="PF17674">
    <property type="entry name" value="HHH_9"/>
    <property type="match status" value="1"/>
</dbReference>
<dbReference type="InterPro" id="IPR012337">
    <property type="entry name" value="RNaseH-like_sf"/>
</dbReference>
<dbReference type="InterPro" id="IPR037027">
    <property type="entry name" value="YqgF/RNaseH-like_dom_sf"/>
</dbReference>
<proteinExistence type="predicted"/>
<feature type="domain" description="S1 motif" evidence="3">
    <location>
        <begin position="638"/>
        <end position="707"/>
    </location>
</feature>
<name>A0ABW5AVT9_9FLAO</name>
<keyword evidence="1" id="KW-0227">DNA damage</keyword>
<reference evidence="5" key="1">
    <citation type="journal article" date="2019" name="Int. J. Syst. Evol. Microbiol.">
        <title>The Global Catalogue of Microorganisms (GCM) 10K type strain sequencing project: providing services to taxonomists for standard genome sequencing and annotation.</title>
        <authorList>
            <consortium name="The Broad Institute Genomics Platform"/>
            <consortium name="The Broad Institute Genome Sequencing Center for Infectious Disease"/>
            <person name="Wu L."/>
            <person name="Ma J."/>
        </authorList>
    </citation>
    <scope>NUCLEOTIDE SEQUENCE [LARGE SCALE GENOMIC DNA]</scope>
    <source>
        <strain evidence="5">DT92</strain>
    </source>
</reference>
<dbReference type="SUPFAM" id="SSF53098">
    <property type="entry name" value="Ribonuclease H-like"/>
    <property type="match status" value="1"/>
</dbReference>
<dbReference type="InterPro" id="IPR044146">
    <property type="entry name" value="S1_Tex"/>
</dbReference>
<dbReference type="Pfam" id="PF22706">
    <property type="entry name" value="Tex_central_region"/>
    <property type="match status" value="1"/>
</dbReference>
<dbReference type="PANTHER" id="PTHR10724:SF10">
    <property type="entry name" value="S1 RNA-BINDING DOMAIN-CONTAINING PROTEIN 1"/>
    <property type="match status" value="1"/>
</dbReference>
<evidence type="ECO:0000256" key="2">
    <source>
        <dbReference type="ARBA" id="ARBA00023204"/>
    </source>
</evidence>
<dbReference type="InterPro" id="IPR018974">
    <property type="entry name" value="Tex-like_N"/>
</dbReference>
<keyword evidence="2" id="KW-0234">DNA repair</keyword>
<accession>A0ABW5AVT9</accession>
<dbReference type="InterPro" id="IPR003583">
    <property type="entry name" value="Hlx-hairpin-Hlx_DNA-bd_motif"/>
</dbReference>
<dbReference type="Pfam" id="PF00575">
    <property type="entry name" value="S1"/>
    <property type="match status" value="1"/>
</dbReference>
<dbReference type="Pfam" id="PF12836">
    <property type="entry name" value="HHH_3"/>
    <property type="match status" value="1"/>
</dbReference>
<dbReference type="PROSITE" id="PS50126">
    <property type="entry name" value="S1"/>
    <property type="match status" value="1"/>
</dbReference>
<keyword evidence="5" id="KW-1185">Reference proteome</keyword>
<evidence type="ECO:0000313" key="4">
    <source>
        <dbReference type="EMBL" id="MFD2186247.1"/>
    </source>
</evidence>
<organism evidence="4 5">
    <name type="scientific">Aquimarina celericrescens</name>
    <dbReference type="NCBI Taxonomy" id="1964542"/>
    <lineage>
        <taxon>Bacteria</taxon>
        <taxon>Pseudomonadati</taxon>
        <taxon>Bacteroidota</taxon>
        <taxon>Flavobacteriia</taxon>
        <taxon>Flavobacteriales</taxon>
        <taxon>Flavobacteriaceae</taxon>
        <taxon>Aquimarina</taxon>
    </lineage>
</organism>
<dbReference type="Proteomes" id="UP001597344">
    <property type="component" value="Unassembled WGS sequence"/>
</dbReference>
<comment type="caution">
    <text evidence="4">The sequence shown here is derived from an EMBL/GenBank/DDBJ whole genome shotgun (WGS) entry which is preliminary data.</text>
</comment>
<dbReference type="InterPro" id="IPR041692">
    <property type="entry name" value="HHH_9"/>
</dbReference>
<dbReference type="InterPro" id="IPR050437">
    <property type="entry name" value="Ribos_protein_bS1-like"/>
</dbReference>
<evidence type="ECO:0000259" key="3">
    <source>
        <dbReference type="PROSITE" id="PS50126"/>
    </source>
</evidence>
<evidence type="ECO:0000256" key="1">
    <source>
        <dbReference type="ARBA" id="ARBA00022763"/>
    </source>
</evidence>
<dbReference type="Gene3D" id="1.10.10.650">
    <property type="entry name" value="RuvA domain 2-like"/>
    <property type="match status" value="1"/>
</dbReference>
<dbReference type="Gene3D" id="2.40.50.140">
    <property type="entry name" value="Nucleic acid-binding proteins"/>
    <property type="match status" value="1"/>
</dbReference>
<dbReference type="RefSeq" id="WP_378319225.1">
    <property type="nucleotide sequence ID" value="NZ_JBHUHY010000003.1"/>
</dbReference>
<gene>
    <name evidence="4" type="ORF">ACFSJT_05545</name>
</gene>
<dbReference type="InterPro" id="IPR023319">
    <property type="entry name" value="Tex-like_HTH_dom_sf"/>
</dbReference>
<dbReference type="InterPro" id="IPR006641">
    <property type="entry name" value="YqgF/RNaseH-like_dom"/>
</dbReference>
<protein>
    <submittedName>
        <fullName evidence="4">Tex family protein</fullName>
    </submittedName>
</protein>
<dbReference type="Gene3D" id="3.30.420.140">
    <property type="entry name" value="YqgF/RNase H-like domain"/>
    <property type="match status" value="1"/>
</dbReference>
<dbReference type="Gene3D" id="1.10.3500.10">
    <property type="entry name" value="Tex N-terminal region-like"/>
    <property type="match status" value="1"/>
</dbReference>
<dbReference type="CDD" id="cd05685">
    <property type="entry name" value="S1_Tex"/>
    <property type="match status" value="1"/>
</dbReference>
<dbReference type="PANTHER" id="PTHR10724">
    <property type="entry name" value="30S RIBOSOMAL PROTEIN S1"/>
    <property type="match status" value="1"/>
</dbReference>
<dbReference type="SMART" id="SM00278">
    <property type="entry name" value="HhH1"/>
    <property type="match status" value="2"/>
</dbReference>
<dbReference type="Pfam" id="PF09371">
    <property type="entry name" value="Tex_N"/>
    <property type="match status" value="1"/>
</dbReference>
<evidence type="ECO:0000313" key="5">
    <source>
        <dbReference type="Proteomes" id="UP001597344"/>
    </source>
</evidence>
<sequence length="708" mass="79068">MNSVSYIAKHLPVSEKQIIKTVALLDEGATIPFISRYRKEMTGDLDEVAIGEIVKYKTAFETLEKRKESVLASIKEQEALTPELEKKILTAETLTQVEDLYLPYKKKRKTKATVAKEQGLEPLAKIIMQQKEEEILFVASKYLNANVLNEEQALQGARDIIAEWINEDEKIRTRLRRLYQRKASIASKVIKTKKDKEEAQKYQQYFDWEEPLHKCPSHRLLAILRAENEKIVRVKITVPEDNALDIIDEIMIKTNVEACTDHMFLAISDAYKRLLAPAMATEVLNQAKEKADDNAIKVFAQNLKQLLLASPLGQKRILALDPGFKSGCKVVCLDEQGDLLYNENIYPHPPQRETSNAIKKIRSLVNAYKIEAIAIGNGTAARETEAFIKKIPFENPIQVFMVNESGASVYSASKIARAEFPNYDVTVRGAVSIGRRLADPLAELVKIDPKAIGVGQYQHDVDQTKLKNELDTVVMSCVNSVGINVNTASVPLLSYVSGIGEKLAENIVAYRSENGALQSREELKKVPRLGGKAFEQAAAFLRITSPKNPLDNSAVHPERYPLVSKMAKEAGVPLTDLIGNASAIKKIKLQNYVTDDVGLPTLTDIVKELEKPGVDPRKKVTIFEFDPNVKKIEDVKIGMKLPGIVNNITNFGCFVDIGIKESGLIHISKLANEYVSDVNAVVQLHQHLMVTVIDVDVPRKRIQLSLID</sequence>
<dbReference type="InterPro" id="IPR010994">
    <property type="entry name" value="RuvA_2-like"/>
</dbReference>
<dbReference type="InterPro" id="IPR023323">
    <property type="entry name" value="Tex-like_dom_sf"/>
</dbReference>
<dbReference type="SUPFAM" id="SSF158832">
    <property type="entry name" value="Tex N-terminal region-like"/>
    <property type="match status" value="1"/>
</dbReference>
<dbReference type="InterPro" id="IPR003029">
    <property type="entry name" value="S1_domain"/>
</dbReference>